<feature type="compositionally biased region" description="Low complexity" evidence="1">
    <location>
        <begin position="31"/>
        <end position="47"/>
    </location>
</feature>
<accession>A0A9X3SS98</accession>
<keyword evidence="4" id="KW-1185">Reference proteome</keyword>
<proteinExistence type="predicted"/>
<evidence type="ECO:0000313" key="4">
    <source>
        <dbReference type="Proteomes" id="UP001146067"/>
    </source>
</evidence>
<reference evidence="3" key="1">
    <citation type="submission" date="2022-12" db="EMBL/GenBank/DDBJ databases">
        <title>Gycomyces niveus sp.nov.,a novel actinomycete isolated from soil in Shouguan.</title>
        <authorList>
            <person name="Yang X."/>
        </authorList>
    </citation>
    <scope>NUCLEOTIDE SEQUENCE</scope>
    <source>
        <strain evidence="3">NEAU-A15</strain>
    </source>
</reference>
<evidence type="ECO:0000256" key="1">
    <source>
        <dbReference type="SAM" id="MobiDB-lite"/>
    </source>
</evidence>
<protein>
    <recommendedName>
        <fullName evidence="5">Lipoprotein</fullName>
    </recommendedName>
</protein>
<organism evidence="3 4">
    <name type="scientific">Glycomyces luteolus</name>
    <dbReference type="NCBI Taxonomy" id="2670330"/>
    <lineage>
        <taxon>Bacteria</taxon>
        <taxon>Bacillati</taxon>
        <taxon>Actinomycetota</taxon>
        <taxon>Actinomycetes</taxon>
        <taxon>Glycomycetales</taxon>
        <taxon>Glycomycetaceae</taxon>
        <taxon>Glycomyces</taxon>
    </lineage>
</organism>
<dbReference type="PROSITE" id="PS51257">
    <property type="entry name" value="PROKAR_LIPOPROTEIN"/>
    <property type="match status" value="1"/>
</dbReference>
<dbReference type="AlphaFoldDB" id="A0A9X3SS98"/>
<feature type="chain" id="PRO_5040959506" description="Lipoprotein" evidence="2">
    <location>
        <begin position="20"/>
        <end position="276"/>
    </location>
</feature>
<evidence type="ECO:0008006" key="5">
    <source>
        <dbReference type="Google" id="ProtNLM"/>
    </source>
</evidence>
<dbReference type="Proteomes" id="UP001146067">
    <property type="component" value="Unassembled WGS sequence"/>
</dbReference>
<feature type="signal peptide" evidence="2">
    <location>
        <begin position="1"/>
        <end position="19"/>
    </location>
</feature>
<feature type="region of interest" description="Disordered" evidence="1">
    <location>
        <begin position="24"/>
        <end position="53"/>
    </location>
</feature>
<evidence type="ECO:0000256" key="2">
    <source>
        <dbReference type="SAM" id="SignalP"/>
    </source>
</evidence>
<name>A0A9X3SS98_9ACTN</name>
<comment type="caution">
    <text evidence="3">The sequence shown here is derived from an EMBL/GenBank/DDBJ whole genome shotgun (WGS) entry which is preliminary data.</text>
</comment>
<gene>
    <name evidence="3" type="ORF">O1R50_15190</name>
</gene>
<evidence type="ECO:0000313" key="3">
    <source>
        <dbReference type="EMBL" id="MDA1360974.1"/>
    </source>
</evidence>
<dbReference type="RefSeq" id="WP_270110934.1">
    <property type="nucleotide sequence ID" value="NZ_JAPZVP010000011.1"/>
</dbReference>
<dbReference type="EMBL" id="JAPZVP010000011">
    <property type="protein sequence ID" value="MDA1360974.1"/>
    <property type="molecule type" value="Genomic_DNA"/>
</dbReference>
<keyword evidence="2" id="KW-0732">Signal</keyword>
<sequence>MPRRWLLPMPVLLSAALLAACSTSHPPGQIESASPVEAESSTAAESSAPPPEPAALATFSETVTVTDIDGYQFDFVIDHDVTEVVQDAVADKPGEASLYLGVDTNVEMVNRTEGRAIELAPVAGVTAPLSTPTFFLVTGWNNGSVICDNGFDIIFGDPIEITDPEVGCGIVQSFWRIEQTLEPGATITPEVFKGLPNGAGTAGLPALPEADIAAIEEALLAPDYYLVGYSGGDWGRFQEVCPGDGFDTLSGNGYKLVYSSTGECEPYRQFKQPQAL</sequence>